<evidence type="ECO:0000256" key="1">
    <source>
        <dbReference type="SAM" id="MobiDB-lite"/>
    </source>
</evidence>
<dbReference type="EMBL" id="JAGVWF010000074">
    <property type="protein sequence ID" value="MBS3059746.1"/>
    <property type="molecule type" value="Genomic_DNA"/>
</dbReference>
<dbReference type="AlphaFoldDB" id="A0A7J4IS22"/>
<reference evidence="4" key="1">
    <citation type="journal article" date="2020" name="bioRxiv">
        <title>A rank-normalized archaeal taxonomy based on genome phylogeny resolves widespread incomplete and uneven classifications.</title>
        <authorList>
            <person name="Rinke C."/>
            <person name="Chuvochina M."/>
            <person name="Mussig A.J."/>
            <person name="Chaumeil P.-A."/>
            <person name="Waite D.W."/>
            <person name="Whitman W.B."/>
            <person name="Parks D.H."/>
            <person name="Hugenholtz P."/>
        </authorList>
    </citation>
    <scope>NUCLEOTIDE SEQUENCE [LARGE SCALE GENOMIC DNA]</scope>
</reference>
<accession>A0A7J4IS22</accession>
<gene>
    <name evidence="2" type="ORF">HA237_02675</name>
    <name evidence="3" type="ORF">J4224_04980</name>
</gene>
<name>A0A7J4IS22_9ARCH</name>
<reference evidence="3" key="2">
    <citation type="submission" date="2021-03" db="EMBL/GenBank/DDBJ databases">
        <authorList>
            <person name="Jaffe A."/>
        </authorList>
    </citation>
    <scope>NUCLEOTIDE SEQUENCE</scope>
    <source>
        <strain evidence="3">RIFCSPHIGHO2_01_FULL_GW2011_AR10_43_9</strain>
    </source>
</reference>
<feature type="compositionally biased region" description="Basic residues" evidence="1">
    <location>
        <begin position="1"/>
        <end position="13"/>
    </location>
</feature>
<dbReference type="EMBL" id="DUFG01000015">
    <property type="protein sequence ID" value="HIH08252.1"/>
    <property type="molecule type" value="Genomic_DNA"/>
</dbReference>
<protein>
    <submittedName>
        <fullName evidence="2">YwqI/YxiC family protein</fullName>
    </submittedName>
</protein>
<reference evidence="3" key="3">
    <citation type="submission" date="2021-05" db="EMBL/GenBank/DDBJ databases">
        <title>Protein family content uncovers lineage relationships and bacterial pathway maintenance mechanisms in DPANN archaea.</title>
        <authorList>
            <person name="Castelle C.J."/>
            <person name="Meheust R."/>
            <person name="Jaffe A.L."/>
            <person name="Seitz K."/>
            <person name="Gong X."/>
            <person name="Baker B.J."/>
            <person name="Banfield J.F."/>
        </authorList>
    </citation>
    <scope>NUCLEOTIDE SEQUENCE</scope>
    <source>
        <strain evidence="3">RIFCSPHIGHO2_01_FULL_GW2011_AR10_43_9</strain>
    </source>
</reference>
<dbReference type="Proteomes" id="UP000683213">
    <property type="component" value="Unassembled WGS sequence"/>
</dbReference>
<organism evidence="2 4">
    <name type="scientific">Candidatus Iainarchaeum sp</name>
    <dbReference type="NCBI Taxonomy" id="3101447"/>
    <lineage>
        <taxon>Archaea</taxon>
        <taxon>Candidatus Iainarchaeota</taxon>
        <taxon>Candidatus Iainarchaeia</taxon>
        <taxon>Candidatus Iainarchaeales</taxon>
        <taxon>Candidatus Iainarchaeaceae</taxon>
        <taxon>Candidatus Iainarchaeum</taxon>
    </lineage>
</organism>
<dbReference type="Proteomes" id="UP000577419">
    <property type="component" value="Unassembled WGS sequence"/>
</dbReference>
<sequence>MRFGFRKKRKPKKPASGDSGLEEFVPDKGTTQLRRAFVGKFALPDARLRRTLNSLEKKFSETREGKGLLKTLRNANSRLDRMRSSQSLYRSYVSAHIQFTEGMIRFAQKSGALPAVIEQLRFESKEWHSRLMKAR</sequence>
<comment type="caution">
    <text evidence="2">The sequence shown here is derived from an EMBL/GenBank/DDBJ whole genome shotgun (WGS) entry which is preliminary data.</text>
</comment>
<proteinExistence type="predicted"/>
<evidence type="ECO:0000313" key="4">
    <source>
        <dbReference type="Proteomes" id="UP000577419"/>
    </source>
</evidence>
<feature type="region of interest" description="Disordered" evidence="1">
    <location>
        <begin position="1"/>
        <end position="25"/>
    </location>
</feature>
<evidence type="ECO:0000313" key="3">
    <source>
        <dbReference type="EMBL" id="MBS3059746.1"/>
    </source>
</evidence>
<evidence type="ECO:0000313" key="2">
    <source>
        <dbReference type="EMBL" id="HIH08252.1"/>
    </source>
</evidence>